<dbReference type="EMBL" id="QFOZ01000001">
    <property type="protein sequence ID" value="PZP89671.1"/>
    <property type="molecule type" value="Genomic_DNA"/>
</dbReference>
<comment type="caution">
    <text evidence="2">The sequence shown here is derived from an EMBL/GenBank/DDBJ whole genome shotgun (WGS) entry which is preliminary data.</text>
</comment>
<organism evidence="2 3">
    <name type="scientific">Lawsonella clevelandensis</name>
    <dbReference type="NCBI Taxonomy" id="1528099"/>
    <lineage>
        <taxon>Bacteria</taxon>
        <taxon>Bacillati</taxon>
        <taxon>Actinomycetota</taxon>
        <taxon>Actinomycetes</taxon>
        <taxon>Mycobacteriales</taxon>
        <taxon>Lawsonellaceae</taxon>
        <taxon>Lawsonella</taxon>
    </lineage>
</organism>
<feature type="transmembrane region" description="Helical" evidence="1">
    <location>
        <begin position="35"/>
        <end position="56"/>
    </location>
</feature>
<keyword evidence="1" id="KW-1133">Transmembrane helix</keyword>
<dbReference type="Proteomes" id="UP000248606">
    <property type="component" value="Unassembled WGS sequence"/>
</dbReference>
<feature type="transmembrane region" description="Helical" evidence="1">
    <location>
        <begin position="6"/>
        <end position="28"/>
    </location>
</feature>
<keyword evidence="1" id="KW-0472">Membrane</keyword>
<sequence>MALGWTITLVVVFAIIGITLGVIWVWAGHRKAGDVTIACIIALAVWLLLTTILFFATGDIKGGV</sequence>
<evidence type="ECO:0000256" key="1">
    <source>
        <dbReference type="SAM" id="Phobius"/>
    </source>
</evidence>
<reference evidence="2 3" key="1">
    <citation type="submission" date="2017-08" db="EMBL/GenBank/DDBJ databases">
        <title>Infants hospitalized years apart are colonized by the same room-sourced microbial strains.</title>
        <authorList>
            <person name="Brooks B."/>
            <person name="Olm M.R."/>
            <person name="Firek B.A."/>
            <person name="Baker R."/>
            <person name="Thomas B.C."/>
            <person name="Morowitz M.J."/>
            <person name="Banfield J.F."/>
        </authorList>
    </citation>
    <scope>NUCLEOTIDE SEQUENCE [LARGE SCALE GENOMIC DNA]</scope>
    <source>
        <strain evidence="2">S2_006_000_R1_57</strain>
    </source>
</reference>
<accession>A0A2W5IC30</accession>
<dbReference type="AlphaFoldDB" id="A0A2W5IC30"/>
<name>A0A2W5IC30_9ACTN</name>
<proteinExistence type="predicted"/>
<evidence type="ECO:0000313" key="2">
    <source>
        <dbReference type="EMBL" id="PZP89671.1"/>
    </source>
</evidence>
<gene>
    <name evidence="2" type="ORF">DI579_00370</name>
</gene>
<evidence type="ECO:0000313" key="3">
    <source>
        <dbReference type="Proteomes" id="UP000248606"/>
    </source>
</evidence>
<dbReference type="RefSeq" id="WP_290595554.1">
    <property type="nucleotide sequence ID" value="NZ_CAKZIO010000003.1"/>
</dbReference>
<keyword evidence="1" id="KW-0812">Transmembrane</keyword>
<protein>
    <submittedName>
        <fullName evidence="2">Uncharacterized protein</fullName>
    </submittedName>
</protein>